<sequence length="372" mass="41567">IGSTVTTCNDMGVRDNSTVVSIGVSMPMPAIVSPLARDEYQKEQEEKEEKEAQFASVKWGRTETGEGEEAELTASVKNIADGNMVTLQVFPEGSGPENGAAYGVFPLTVKNGSVSAKWKWESDRRELPPEEDPVFVFTAHCAWCPWKKSENRLKVKLVRPEITKAEWKDGEGKQTDTGIVGEALTLCAETKDMEEGSGVTFTVYEEKSGKKVAETSARVKDGKAEAEWTYHYNGENLTEKPRYYYEVTGNRCRKAKSGTVEIGAKFSLIIQSDIDYEVYGFEVLLIKNDDEENAEKLLFSSGKIEKENIIPASYSYKLVRNESKLEQSQEEPSMSAKINTVMYTKATSRKFSVDLEKENIIFVQKNDKGVSK</sequence>
<reference evidence="1" key="2">
    <citation type="submission" date="2021-04" db="EMBL/GenBank/DDBJ databases">
        <authorList>
            <person name="Gilroy R."/>
        </authorList>
    </citation>
    <scope>NUCLEOTIDE SEQUENCE</scope>
    <source>
        <strain evidence="1">Gambia15-2214</strain>
    </source>
</reference>
<name>A0A9E2L161_9SPIR</name>
<feature type="non-terminal residue" evidence="1">
    <location>
        <position position="1"/>
    </location>
</feature>
<dbReference type="EMBL" id="JAHLFV010000112">
    <property type="protein sequence ID" value="MBU3849834.1"/>
    <property type="molecule type" value="Genomic_DNA"/>
</dbReference>
<gene>
    <name evidence="1" type="ORF">IAA16_04635</name>
</gene>
<dbReference type="Proteomes" id="UP000823914">
    <property type="component" value="Unassembled WGS sequence"/>
</dbReference>
<reference evidence="1" key="1">
    <citation type="journal article" date="2021" name="PeerJ">
        <title>Extensive microbial diversity within the chicken gut microbiome revealed by metagenomics and culture.</title>
        <authorList>
            <person name="Gilroy R."/>
            <person name="Ravi A."/>
            <person name="Getino M."/>
            <person name="Pursley I."/>
            <person name="Horton D.L."/>
            <person name="Alikhan N.F."/>
            <person name="Baker D."/>
            <person name="Gharbi K."/>
            <person name="Hall N."/>
            <person name="Watson M."/>
            <person name="Adriaenssens E.M."/>
            <person name="Foster-Nyarko E."/>
            <person name="Jarju S."/>
            <person name="Secka A."/>
            <person name="Antonio M."/>
            <person name="Oren A."/>
            <person name="Chaudhuri R.R."/>
            <person name="La Ragione R."/>
            <person name="Hildebrand F."/>
            <person name="Pallen M.J."/>
        </authorList>
    </citation>
    <scope>NUCLEOTIDE SEQUENCE</scope>
    <source>
        <strain evidence="1">Gambia15-2214</strain>
    </source>
</reference>
<comment type="caution">
    <text evidence="1">The sequence shown here is derived from an EMBL/GenBank/DDBJ whole genome shotgun (WGS) entry which is preliminary data.</text>
</comment>
<organism evidence="1 2">
    <name type="scientific">Candidatus Treponema excrementipullorum</name>
    <dbReference type="NCBI Taxonomy" id="2838768"/>
    <lineage>
        <taxon>Bacteria</taxon>
        <taxon>Pseudomonadati</taxon>
        <taxon>Spirochaetota</taxon>
        <taxon>Spirochaetia</taxon>
        <taxon>Spirochaetales</taxon>
        <taxon>Treponemataceae</taxon>
        <taxon>Treponema</taxon>
    </lineage>
</organism>
<accession>A0A9E2L161</accession>
<proteinExistence type="predicted"/>
<evidence type="ECO:0000313" key="1">
    <source>
        <dbReference type="EMBL" id="MBU3849834.1"/>
    </source>
</evidence>
<protein>
    <submittedName>
        <fullName evidence="1">Uncharacterized protein</fullName>
    </submittedName>
</protein>
<dbReference type="AlphaFoldDB" id="A0A9E2L161"/>
<evidence type="ECO:0000313" key="2">
    <source>
        <dbReference type="Proteomes" id="UP000823914"/>
    </source>
</evidence>